<comment type="subcellular location">
    <subcellularLocation>
        <location evidence="1 10">Nucleus</location>
    </subcellularLocation>
</comment>
<dbReference type="OrthoDB" id="5411773at2759"/>
<dbReference type="AlphaFoldDB" id="F6WAB5"/>
<dbReference type="SMART" id="SM00249">
    <property type="entry name" value="PHD"/>
    <property type="match status" value="1"/>
</dbReference>
<feature type="site" description="Histone H3K4me3 binding" evidence="7">
    <location>
        <position position="311"/>
    </location>
</feature>
<dbReference type="InterPro" id="IPR028643">
    <property type="entry name" value="ING1_PHD_Znf"/>
</dbReference>
<dbReference type="InParanoid" id="F6WAB5"/>
<dbReference type="SMART" id="SM01408">
    <property type="entry name" value="ING"/>
    <property type="match status" value="1"/>
</dbReference>
<feature type="region of interest" description="Disordered" evidence="11">
    <location>
        <begin position="222"/>
        <end position="281"/>
    </location>
</feature>
<feature type="binding site" evidence="8">
    <location>
        <position position="291"/>
    </location>
    <ligand>
        <name>Zn(2+)</name>
        <dbReference type="ChEBI" id="CHEBI:29105"/>
        <label>1</label>
    </ligand>
</feature>
<dbReference type="SUPFAM" id="SSF57903">
    <property type="entry name" value="FYVE/PHD zinc finger"/>
    <property type="match status" value="1"/>
</dbReference>
<reference evidence="13" key="3">
    <citation type="submission" date="2025-09" db="UniProtKB">
        <authorList>
            <consortium name="Ensembl"/>
        </authorList>
    </citation>
    <scope>IDENTIFICATION</scope>
</reference>
<reference evidence="14" key="1">
    <citation type="journal article" date="2002" name="Science">
        <title>The draft genome of Ciona intestinalis: insights into chordate and vertebrate origins.</title>
        <authorList>
            <person name="Dehal P."/>
            <person name="Satou Y."/>
            <person name="Campbell R.K."/>
            <person name="Chapman J."/>
            <person name="Degnan B."/>
            <person name="De Tomaso A."/>
            <person name="Davidson B."/>
            <person name="Di Gregorio A."/>
            <person name="Gelpke M."/>
            <person name="Goodstein D.M."/>
            <person name="Harafuji N."/>
            <person name="Hastings K.E."/>
            <person name="Ho I."/>
            <person name="Hotta K."/>
            <person name="Huang W."/>
            <person name="Kawashima T."/>
            <person name="Lemaire P."/>
            <person name="Martinez D."/>
            <person name="Meinertzhagen I.A."/>
            <person name="Necula S."/>
            <person name="Nonaka M."/>
            <person name="Putnam N."/>
            <person name="Rash S."/>
            <person name="Saiga H."/>
            <person name="Satake M."/>
            <person name="Terry A."/>
            <person name="Yamada L."/>
            <person name="Wang H.G."/>
            <person name="Awazu S."/>
            <person name="Azumi K."/>
            <person name="Boore J."/>
            <person name="Branno M."/>
            <person name="Chin-Bow S."/>
            <person name="DeSantis R."/>
            <person name="Doyle S."/>
            <person name="Francino P."/>
            <person name="Keys D.N."/>
            <person name="Haga S."/>
            <person name="Hayashi H."/>
            <person name="Hino K."/>
            <person name="Imai K.S."/>
            <person name="Inaba K."/>
            <person name="Kano S."/>
            <person name="Kobayashi K."/>
            <person name="Kobayashi M."/>
            <person name="Lee B.I."/>
            <person name="Makabe K.W."/>
            <person name="Manohar C."/>
            <person name="Matassi G."/>
            <person name="Medina M."/>
            <person name="Mochizuki Y."/>
            <person name="Mount S."/>
            <person name="Morishita T."/>
            <person name="Miura S."/>
            <person name="Nakayama A."/>
            <person name="Nishizaka S."/>
            <person name="Nomoto H."/>
            <person name="Ohta F."/>
            <person name="Oishi K."/>
            <person name="Rigoutsos I."/>
            <person name="Sano M."/>
            <person name="Sasaki A."/>
            <person name="Sasakura Y."/>
            <person name="Shoguchi E."/>
            <person name="Shin-i T."/>
            <person name="Spagnuolo A."/>
            <person name="Stainier D."/>
            <person name="Suzuki M.M."/>
            <person name="Tassy O."/>
            <person name="Takatori N."/>
            <person name="Tokuoka M."/>
            <person name="Yagi K."/>
            <person name="Yoshizaki F."/>
            <person name="Wada S."/>
            <person name="Zhang C."/>
            <person name="Hyatt P.D."/>
            <person name="Larimer F."/>
            <person name="Detter C."/>
            <person name="Doggett N."/>
            <person name="Glavina T."/>
            <person name="Hawkins T."/>
            <person name="Richardson P."/>
            <person name="Lucas S."/>
            <person name="Kohara Y."/>
            <person name="Levine M."/>
            <person name="Satoh N."/>
            <person name="Rokhsar D.S."/>
        </authorList>
    </citation>
    <scope>NUCLEOTIDE SEQUENCE [LARGE SCALE GENOMIC DNA]</scope>
</reference>
<evidence type="ECO:0000256" key="5">
    <source>
        <dbReference type="ARBA" id="ARBA00022833"/>
    </source>
</evidence>
<evidence type="ECO:0000256" key="11">
    <source>
        <dbReference type="SAM" id="MobiDB-lite"/>
    </source>
</evidence>
<gene>
    <name evidence="13" type="primary">LOC100182325</name>
</gene>
<comment type="function">
    <text evidence="10">Component of an histone acetyltransferase complex.</text>
</comment>
<feature type="region of interest" description="Disordered" evidence="11">
    <location>
        <begin position="128"/>
        <end position="206"/>
    </location>
</feature>
<evidence type="ECO:0000259" key="12">
    <source>
        <dbReference type="PROSITE" id="PS50016"/>
    </source>
</evidence>
<evidence type="ECO:0000256" key="4">
    <source>
        <dbReference type="ARBA" id="ARBA00022771"/>
    </source>
</evidence>
<dbReference type="FunCoup" id="F6WAB5">
    <property type="interactions" value="3"/>
</dbReference>
<feature type="binding site" evidence="8">
    <location>
        <position position="307"/>
    </location>
    <ligand>
        <name>Zn(2+)</name>
        <dbReference type="ChEBI" id="CHEBI:29105"/>
        <label>2</label>
    </ligand>
</feature>
<dbReference type="RefSeq" id="XP_002124893.1">
    <property type="nucleotide sequence ID" value="XM_002124857.4"/>
</dbReference>
<evidence type="ECO:0000256" key="9">
    <source>
        <dbReference type="PROSITE-ProRule" id="PRU00146"/>
    </source>
</evidence>
<dbReference type="InterPro" id="IPR024610">
    <property type="entry name" value="ING_N_histone-binding"/>
</dbReference>
<keyword evidence="5 8" id="KW-0862">Zinc</keyword>
<feature type="compositionally biased region" description="Basic residues" evidence="11">
    <location>
        <begin position="252"/>
        <end position="261"/>
    </location>
</feature>
<keyword evidence="10" id="KW-0156">Chromatin regulator</keyword>
<keyword evidence="4 9" id="KW-0863">Zinc-finger</keyword>
<proteinExistence type="inferred from homology"/>
<evidence type="ECO:0000256" key="8">
    <source>
        <dbReference type="PIRSR" id="PIRSR628651-51"/>
    </source>
</evidence>
<feature type="binding site" evidence="8">
    <location>
        <position position="302"/>
    </location>
    <ligand>
        <name>Zn(2+)</name>
        <dbReference type="ChEBI" id="CHEBI:29105"/>
        <label>2</label>
    </ligand>
</feature>
<dbReference type="GO" id="GO:0045893">
    <property type="term" value="P:positive regulation of DNA-templated transcription"/>
    <property type="evidence" value="ECO:0000318"/>
    <property type="project" value="GO_Central"/>
</dbReference>
<evidence type="ECO:0000256" key="10">
    <source>
        <dbReference type="RuleBase" id="RU361213"/>
    </source>
</evidence>
<dbReference type="PROSITE" id="PS50016">
    <property type="entry name" value="ZF_PHD_2"/>
    <property type="match status" value="1"/>
</dbReference>
<feature type="binding site" evidence="8">
    <location>
        <position position="329"/>
    </location>
    <ligand>
        <name>Zn(2+)</name>
        <dbReference type="ChEBI" id="CHEBI:29105"/>
        <label>2</label>
    </ligand>
</feature>
<dbReference type="GeneTree" id="ENSGT00940000169515"/>
<dbReference type="InterPro" id="IPR019786">
    <property type="entry name" value="Zinc_finger_PHD-type_CS"/>
</dbReference>
<dbReference type="OMA" id="MREQGNQ"/>
<dbReference type="PANTHER" id="PTHR10333">
    <property type="entry name" value="INHIBITOR OF GROWTH PROTEIN"/>
    <property type="match status" value="1"/>
</dbReference>
<dbReference type="InterPro" id="IPR028651">
    <property type="entry name" value="ING_fam"/>
</dbReference>
<comment type="similarity">
    <text evidence="2 10">Belongs to the ING family.</text>
</comment>
<dbReference type="InterPro" id="IPR019787">
    <property type="entry name" value="Znf_PHD-finger"/>
</dbReference>
<evidence type="ECO:0000256" key="6">
    <source>
        <dbReference type="ARBA" id="ARBA00023242"/>
    </source>
</evidence>
<dbReference type="Gene3D" id="3.30.40.10">
    <property type="entry name" value="Zinc/RING finger domain, C3HC4 (zinc finger)"/>
    <property type="match status" value="1"/>
</dbReference>
<dbReference type="HOGENOM" id="CLU_031900_5_1_1"/>
<dbReference type="GeneID" id="100182325"/>
<comment type="subunit">
    <text evidence="10">Component of an histone acetyltransferase complex. Interacts with H3K4me3 and to a lesser extent with H3K4me2.</text>
</comment>
<dbReference type="Ensembl" id="ENSCINT00000002250.3">
    <property type="protein sequence ID" value="ENSCINP00000002250.3"/>
    <property type="gene ID" value="ENSCING00000023927.1"/>
</dbReference>
<reference evidence="13" key="2">
    <citation type="submission" date="2025-08" db="UniProtKB">
        <authorList>
            <consortium name="Ensembl"/>
        </authorList>
    </citation>
    <scope>IDENTIFICATION</scope>
</reference>
<dbReference type="Proteomes" id="UP000008144">
    <property type="component" value="Unassembled WGS sequence"/>
</dbReference>
<evidence type="ECO:0000313" key="14">
    <source>
        <dbReference type="Proteomes" id="UP000008144"/>
    </source>
</evidence>
<feature type="binding site" evidence="8">
    <location>
        <position position="313"/>
    </location>
    <ligand>
        <name>Zn(2+)</name>
        <dbReference type="ChEBI" id="CHEBI:29105"/>
        <label>1</label>
    </ligand>
</feature>
<dbReference type="Pfam" id="PF12998">
    <property type="entry name" value="ING"/>
    <property type="match status" value="1"/>
</dbReference>
<dbReference type="KEGG" id="cin:100182325"/>
<accession>F6WAB5</accession>
<feature type="site" description="Histone H3K4me3 binding" evidence="7">
    <location>
        <position position="303"/>
    </location>
</feature>
<keyword evidence="3 8" id="KW-0479">Metal-binding</keyword>
<feature type="compositionally biased region" description="Basic and acidic residues" evidence="11">
    <location>
        <begin position="128"/>
        <end position="139"/>
    </location>
</feature>
<evidence type="ECO:0000256" key="3">
    <source>
        <dbReference type="ARBA" id="ARBA00022723"/>
    </source>
</evidence>
<organism evidence="13 14">
    <name type="scientific">Ciona intestinalis</name>
    <name type="common">Transparent sea squirt</name>
    <name type="synonym">Ascidia intestinalis</name>
    <dbReference type="NCBI Taxonomy" id="7719"/>
    <lineage>
        <taxon>Eukaryota</taxon>
        <taxon>Metazoa</taxon>
        <taxon>Chordata</taxon>
        <taxon>Tunicata</taxon>
        <taxon>Ascidiacea</taxon>
        <taxon>Phlebobranchia</taxon>
        <taxon>Cionidae</taxon>
        <taxon>Ciona</taxon>
    </lineage>
</organism>
<feature type="domain" description="PHD-type" evidence="12">
    <location>
        <begin position="286"/>
        <end position="335"/>
    </location>
</feature>
<evidence type="ECO:0000256" key="7">
    <source>
        <dbReference type="PIRSR" id="PIRSR628651-50"/>
    </source>
</evidence>
<dbReference type="CDD" id="cd15584">
    <property type="entry name" value="PHD_ING1_2"/>
    <property type="match status" value="1"/>
</dbReference>
<feature type="compositionally biased region" description="Basic and acidic residues" evidence="11">
    <location>
        <begin position="181"/>
        <end position="205"/>
    </location>
</feature>
<dbReference type="PROSITE" id="PS01359">
    <property type="entry name" value="ZF_PHD_1"/>
    <property type="match status" value="1"/>
</dbReference>
<feature type="site" description="Histone H3K4me3 binding" evidence="7">
    <location>
        <position position="299"/>
    </location>
</feature>
<dbReference type="GO" id="GO:0005634">
    <property type="term" value="C:nucleus"/>
    <property type="evidence" value="ECO:0000318"/>
    <property type="project" value="GO_Central"/>
</dbReference>
<evidence type="ECO:0000313" key="13">
    <source>
        <dbReference type="Ensembl" id="ENSCINP00000002250.3"/>
    </source>
</evidence>
<dbReference type="InterPro" id="IPR013083">
    <property type="entry name" value="Znf_RING/FYVE/PHD"/>
</dbReference>
<dbReference type="Gene3D" id="6.10.140.1740">
    <property type="match status" value="1"/>
</dbReference>
<feature type="compositionally biased region" description="Low complexity" evidence="11">
    <location>
        <begin position="222"/>
        <end position="251"/>
    </location>
</feature>
<dbReference type="GO" id="GO:0008270">
    <property type="term" value="F:zinc ion binding"/>
    <property type="evidence" value="ECO:0007669"/>
    <property type="project" value="UniProtKB-KW"/>
</dbReference>
<comment type="domain">
    <text evidence="10">The PHD-type zinc finger mediates the binding to H3K4me3.</text>
</comment>
<accession>A0A1W2W5Y9</accession>
<keyword evidence="6 10" id="KW-0539">Nucleus</keyword>
<protein>
    <recommendedName>
        <fullName evidence="10">Inhibitor of growth protein</fullName>
    </recommendedName>
</protein>
<sequence length="344" mass="39431">MDDIDFSDVSDEVIDLATNYADKYVDYVENLPFDLQRNVTRLREIDCTCREVVGEIESLYDGFANDGETKKRSGLVQIQRLLGRCQELGDEKIFIVQQINEMIENRKKSLEHSSYRFKISYRPDQKDEFRREANKVDNHRSKRTRRRQNQYQDKVKYSMMDSGFAKSGNHGNGSSANQPLEVRKEQSRTNKDETQKSEKVEKKEPISMATTIALPVAVVSTLKSTTTKPSTKVTTSSKPSTSSSNGSNKSINKGKKKKKSSRPQLERMSTRSPSPQVDVPIDPDEPTYCVCDQVSFGQMIGCDNKKCPIEWFHFSCVGLTLKPKGRWYCPDCLRDMKCKKKREK</sequence>
<dbReference type="CDD" id="cd16857">
    <property type="entry name" value="ING_ING1_2"/>
    <property type="match status" value="1"/>
</dbReference>
<dbReference type="PANTHER" id="PTHR10333:SF89">
    <property type="entry name" value="INHIBITOR OF GROWTH PROTEIN"/>
    <property type="match status" value="1"/>
</dbReference>
<feature type="binding site" evidence="8">
    <location>
        <position position="332"/>
    </location>
    <ligand>
        <name>Zn(2+)</name>
        <dbReference type="ChEBI" id="CHEBI:29105"/>
        <label>2</label>
    </ligand>
</feature>
<dbReference type="GO" id="GO:0006325">
    <property type="term" value="P:chromatin organization"/>
    <property type="evidence" value="ECO:0007669"/>
    <property type="project" value="UniProtKB-KW"/>
</dbReference>
<feature type="site" description="Histone H3K4me3 binding" evidence="7">
    <location>
        <position position="288"/>
    </location>
</feature>
<feature type="binding site" evidence="8">
    <location>
        <position position="316"/>
    </location>
    <ligand>
        <name>Zn(2+)</name>
        <dbReference type="ChEBI" id="CHEBI:29105"/>
        <label>1</label>
    </ligand>
</feature>
<dbReference type="InterPro" id="IPR011011">
    <property type="entry name" value="Znf_FYVE_PHD"/>
</dbReference>
<evidence type="ECO:0000256" key="2">
    <source>
        <dbReference type="ARBA" id="ARBA00010210"/>
    </source>
</evidence>
<name>F6WAB5_CIOIN</name>
<dbReference type="STRING" id="7719.ENSCINP00000002250"/>
<keyword evidence="14" id="KW-1185">Reference proteome</keyword>
<evidence type="ECO:0000256" key="1">
    <source>
        <dbReference type="ARBA" id="ARBA00004123"/>
    </source>
</evidence>
<dbReference type="InterPro" id="IPR001965">
    <property type="entry name" value="Znf_PHD"/>
</dbReference>
<dbReference type="FunFam" id="3.30.40.10:FF:000021">
    <property type="entry name" value="Inhibitor of growth 2b"/>
    <property type="match status" value="1"/>
</dbReference>
<feature type="binding site" evidence="8">
    <location>
        <position position="289"/>
    </location>
    <ligand>
        <name>Zn(2+)</name>
        <dbReference type="ChEBI" id="CHEBI:29105"/>
        <label>1</label>
    </ligand>
</feature>